<dbReference type="InterPro" id="IPR027558">
    <property type="entry name" value="Pre_pil_HX9DG_C"/>
</dbReference>
<dbReference type="RefSeq" id="WP_146401137.1">
    <property type="nucleotide sequence ID" value="NZ_SJPJ01000001.1"/>
</dbReference>
<dbReference type="InterPro" id="IPR012902">
    <property type="entry name" value="N_methyl_site"/>
</dbReference>
<dbReference type="NCBIfam" id="TIGR04294">
    <property type="entry name" value="pre_pil_HX9DG"/>
    <property type="match status" value="1"/>
</dbReference>
<evidence type="ECO:0000256" key="1">
    <source>
        <dbReference type="SAM" id="MobiDB-lite"/>
    </source>
</evidence>
<dbReference type="AlphaFoldDB" id="A0A5C5ZAD5"/>
<feature type="region of interest" description="Disordered" evidence="1">
    <location>
        <begin position="161"/>
        <end position="182"/>
    </location>
</feature>
<gene>
    <name evidence="3" type="ORF">CA13_52420</name>
</gene>
<name>A0A5C5ZAD5_9BACT</name>
<dbReference type="Pfam" id="PF07596">
    <property type="entry name" value="SBP_bac_10"/>
    <property type="match status" value="1"/>
</dbReference>
<dbReference type="PANTHER" id="PTHR30093:SF2">
    <property type="entry name" value="TYPE II SECRETION SYSTEM PROTEIN H"/>
    <property type="match status" value="1"/>
</dbReference>
<dbReference type="PANTHER" id="PTHR30093">
    <property type="entry name" value="GENERAL SECRETION PATHWAY PROTEIN G"/>
    <property type="match status" value="1"/>
</dbReference>
<keyword evidence="4" id="KW-1185">Reference proteome</keyword>
<dbReference type="InterPro" id="IPR045584">
    <property type="entry name" value="Pilin-like"/>
</dbReference>
<reference evidence="3 4" key="1">
    <citation type="submission" date="2019-02" db="EMBL/GenBank/DDBJ databases">
        <title>Deep-cultivation of Planctomycetes and their phenomic and genomic characterization uncovers novel biology.</title>
        <authorList>
            <person name="Wiegand S."/>
            <person name="Jogler M."/>
            <person name="Boedeker C."/>
            <person name="Pinto D."/>
            <person name="Vollmers J."/>
            <person name="Rivas-Marin E."/>
            <person name="Kohn T."/>
            <person name="Peeters S.H."/>
            <person name="Heuer A."/>
            <person name="Rast P."/>
            <person name="Oberbeckmann S."/>
            <person name="Bunk B."/>
            <person name="Jeske O."/>
            <person name="Meyerdierks A."/>
            <person name="Storesund J.E."/>
            <person name="Kallscheuer N."/>
            <person name="Luecker S."/>
            <person name="Lage O.M."/>
            <person name="Pohl T."/>
            <person name="Merkel B.J."/>
            <person name="Hornburger P."/>
            <person name="Mueller R.-W."/>
            <person name="Bruemmer F."/>
            <person name="Labrenz M."/>
            <person name="Spormann A.M."/>
            <person name="Op Den Camp H."/>
            <person name="Overmann J."/>
            <person name="Amann R."/>
            <person name="Jetten M.S.M."/>
            <person name="Mascher T."/>
            <person name="Medema M.H."/>
            <person name="Devos D.P."/>
            <person name="Kaster A.-K."/>
            <person name="Ovreas L."/>
            <person name="Rohde M."/>
            <person name="Galperin M.Y."/>
            <person name="Jogler C."/>
        </authorList>
    </citation>
    <scope>NUCLEOTIDE SEQUENCE [LARGE SCALE GENOMIC DNA]</scope>
    <source>
        <strain evidence="3 4">CA13</strain>
    </source>
</reference>
<proteinExistence type="predicted"/>
<feature type="domain" description="DUF1559" evidence="2">
    <location>
        <begin position="32"/>
        <end position="312"/>
    </location>
</feature>
<dbReference type="NCBIfam" id="TIGR02532">
    <property type="entry name" value="IV_pilin_GFxxxE"/>
    <property type="match status" value="1"/>
</dbReference>
<dbReference type="Gene3D" id="3.30.700.10">
    <property type="entry name" value="Glycoprotein, Type 4 Pilin"/>
    <property type="match status" value="1"/>
</dbReference>
<dbReference type="OrthoDB" id="278829at2"/>
<organism evidence="3 4">
    <name type="scientific">Novipirellula herctigrandis</name>
    <dbReference type="NCBI Taxonomy" id="2527986"/>
    <lineage>
        <taxon>Bacteria</taxon>
        <taxon>Pseudomonadati</taxon>
        <taxon>Planctomycetota</taxon>
        <taxon>Planctomycetia</taxon>
        <taxon>Pirellulales</taxon>
        <taxon>Pirellulaceae</taxon>
        <taxon>Novipirellula</taxon>
    </lineage>
</organism>
<dbReference type="InterPro" id="IPR011453">
    <property type="entry name" value="DUF1559"/>
</dbReference>
<comment type="caution">
    <text evidence="3">The sequence shown here is derived from an EMBL/GenBank/DDBJ whole genome shotgun (WGS) entry which is preliminary data.</text>
</comment>
<dbReference type="SUPFAM" id="SSF54523">
    <property type="entry name" value="Pili subunits"/>
    <property type="match status" value="1"/>
</dbReference>
<accession>A0A5C5ZAD5</accession>
<sequence length="348" mass="36959">MKARHNAFTLIEVLVVIGIIGVLVAIALPAVQAAREAARRMQCSSILKNISLATANYQSAFRVYPAPRRSVVSRVDDNGEVGLSWATAILPQLEAEASAFRLQAKVNRGTVRDPWLDPLFYRTIYPAGVFACPSDVTSASSVFDNTGQLSYRASLGDTIEDHHLPTTKSRGMFTDNRSPRPAEVTDGLSNTIQFMEMASGRHAGPSDRMGGMLLVSDGVLYRSPKPNDCRSAWDGENIVVQPAAELTGTRWADGRPYYASAATALPPCAPKCASGGGDFQWGVYTAGSRHPGGAHVAMGDGAIRFVTSSIDAGDGTVDGVSTLTGPSPYGTWGQMGTKAGQEVAKESF</sequence>
<dbReference type="EMBL" id="SJPJ01000001">
    <property type="protein sequence ID" value="TWT83771.1"/>
    <property type="molecule type" value="Genomic_DNA"/>
</dbReference>
<evidence type="ECO:0000313" key="4">
    <source>
        <dbReference type="Proteomes" id="UP000315010"/>
    </source>
</evidence>
<dbReference type="Pfam" id="PF07963">
    <property type="entry name" value="N_methyl"/>
    <property type="match status" value="1"/>
</dbReference>
<evidence type="ECO:0000259" key="2">
    <source>
        <dbReference type="Pfam" id="PF07596"/>
    </source>
</evidence>
<dbReference type="Proteomes" id="UP000315010">
    <property type="component" value="Unassembled WGS sequence"/>
</dbReference>
<protein>
    <submittedName>
        <fullName evidence="3">Putative major pilin subunit</fullName>
    </submittedName>
</protein>
<evidence type="ECO:0000313" key="3">
    <source>
        <dbReference type="EMBL" id="TWT83771.1"/>
    </source>
</evidence>